<dbReference type="EMBL" id="BAAAHC010000003">
    <property type="protein sequence ID" value="GAA0505741.1"/>
    <property type="molecule type" value="Genomic_DNA"/>
</dbReference>
<reference evidence="3 4" key="1">
    <citation type="journal article" date="2014" name="Int. J. Syst. Evol. Microbiol.">
        <title>Complete genome sequence of Corynebacterium casei LMG S-19264T (=DSM 44701T), isolated from a smear-ripened cheese.</title>
        <authorList>
            <consortium name="US DOE Joint Genome Institute (JGI-PGF)"/>
            <person name="Walter F."/>
            <person name="Albersmeier A."/>
            <person name="Kalinowski J."/>
            <person name="Ruckert C."/>
        </authorList>
    </citation>
    <scope>NUCLEOTIDE SEQUENCE [LARGE SCALE GENOMIC DNA]</scope>
    <source>
        <strain evidence="3 4">CGMCC 4.7206</strain>
    </source>
</reference>
<dbReference type="EMBL" id="BMMT01000011">
    <property type="protein sequence ID" value="GGI92553.1"/>
    <property type="molecule type" value="Genomic_DNA"/>
</dbReference>
<dbReference type="Pfam" id="PF01047">
    <property type="entry name" value="MarR"/>
    <property type="match status" value="1"/>
</dbReference>
<name>A0A917K003_9PSEU</name>
<dbReference type="Gene3D" id="1.10.10.10">
    <property type="entry name" value="Winged helix-like DNA-binding domain superfamily/Winged helix DNA-binding domain"/>
    <property type="match status" value="1"/>
</dbReference>
<gene>
    <name evidence="2" type="ORF">GCM10009545_04690</name>
    <name evidence="3" type="ORF">GCM10011581_32160</name>
</gene>
<dbReference type="InterPro" id="IPR036388">
    <property type="entry name" value="WH-like_DNA-bd_sf"/>
</dbReference>
<evidence type="ECO:0000313" key="4">
    <source>
        <dbReference type="Proteomes" id="UP000597989"/>
    </source>
</evidence>
<feature type="domain" description="HTH marR-type" evidence="1">
    <location>
        <begin position="12"/>
        <end position="141"/>
    </location>
</feature>
<dbReference type="Proteomes" id="UP000597989">
    <property type="component" value="Unassembled WGS sequence"/>
</dbReference>
<proteinExistence type="predicted"/>
<dbReference type="InterPro" id="IPR000835">
    <property type="entry name" value="HTH_MarR-typ"/>
</dbReference>
<evidence type="ECO:0000313" key="5">
    <source>
        <dbReference type="Proteomes" id="UP001500220"/>
    </source>
</evidence>
<dbReference type="GO" id="GO:0003700">
    <property type="term" value="F:DNA-binding transcription factor activity"/>
    <property type="evidence" value="ECO:0007669"/>
    <property type="project" value="InterPro"/>
</dbReference>
<dbReference type="RefSeq" id="WP_188988474.1">
    <property type="nucleotide sequence ID" value="NZ_BAAAHC010000003.1"/>
</dbReference>
<dbReference type="PANTHER" id="PTHR33164">
    <property type="entry name" value="TRANSCRIPTIONAL REGULATOR, MARR FAMILY"/>
    <property type="match status" value="1"/>
</dbReference>
<reference evidence="2" key="4">
    <citation type="submission" date="2023-12" db="EMBL/GenBank/DDBJ databases">
        <authorList>
            <person name="Sun Q."/>
            <person name="Inoue M."/>
        </authorList>
    </citation>
    <scope>NUCLEOTIDE SEQUENCE</scope>
    <source>
        <strain evidence="2">JCM 10664</strain>
    </source>
</reference>
<comment type="caution">
    <text evidence="3">The sequence shown here is derived from an EMBL/GenBank/DDBJ whole genome shotgun (WGS) entry which is preliminary data.</text>
</comment>
<evidence type="ECO:0000259" key="1">
    <source>
        <dbReference type="PROSITE" id="PS50995"/>
    </source>
</evidence>
<evidence type="ECO:0000313" key="2">
    <source>
        <dbReference type="EMBL" id="GAA0505741.1"/>
    </source>
</evidence>
<dbReference type="PANTHER" id="PTHR33164:SF43">
    <property type="entry name" value="HTH-TYPE TRANSCRIPTIONAL REPRESSOR YETL"/>
    <property type="match status" value="1"/>
</dbReference>
<organism evidence="3 4">
    <name type="scientific">Saccharopolyspora thermophila</name>
    <dbReference type="NCBI Taxonomy" id="89367"/>
    <lineage>
        <taxon>Bacteria</taxon>
        <taxon>Bacillati</taxon>
        <taxon>Actinomycetota</taxon>
        <taxon>Actinomycetes</taxon>
        <taxon>Pseudonocardiales</taxon>
        <taxon>Pseudonocardiaceae</taxon>
        <taxon>Saccharopolyspora</taxon>
    </lineage>
</organism>
<dbReference type="PROSITE" id="PS50995">
    <property type="entry name" value="HTH_MARR_2"/>
    <property type="match status" value="1"/>
</dbReference>
<dbReference type="Proteomes" id="UP001500220">
    <property type="component" value="Unassembled WGS sequence"/>
</dbReference>
<evidence type="ECO:0000313" key="3">
    <source>
        <dbReference type="EMBL" id="GGI92553.1"/>
    </source>
</evidence>
<dbReference type="GO" id="GO:0006950">
    <property type="term" value="P:response to stress"/>
    <property type="evidence" value="ECO:0007669"/>
    <property type="project" value="TreeGrafter"/>
</dbReference>
<dbReference type="InterPro" id="IPR039422">
    <property type="entry name" value="MarR/SlyA-like"/>
</dbReference>
<dbReference type="PRINTS" id="PR00598">
    <property type="entry name" value="HTHMARR"/>
</dbReference>
<dbReference type="SUPFAM" id="SSF46785">
    <property type="entry name" value="Winged helix' DNA-binding domain"/>
    <property type="match status" value="1"/>
</dbReference>
<dbReference type="SMART" id="SM00347">
    <property type="entry name" value="HTH_MARR"/>
    <property type="match status" value="1"/>
</dbReference>
<protein>
    <recommendedName>
        <fullName evidence="1">HTH marR-type domain-containing protein</fullName>
    </recommendedName>
</protein>
<reference evidence="2 5" key="2">
    <citation type="journal article" date="2019" name="Int. J. Syst. Evol. Microbiol.">
        <title>The Global Catalogue of Microorganisms (GCM) 10K type strain sequencing project: providing services to taxonomists for standard genome sequencing and annotation.</title>
        <authorList>
            <consortium name="The Broad Institute Genomics Platform"/>
            <consortium name="The Broad Institute Genome Sequencing Center for Infectious Disease"/>
            <person name="Wu L."/>
            <person name="Ma J."/>
        </authorList>
    </citation>
    <scope>NUCLEOTIDE SEQUENCE [LARGE SCALE GENOMIC DNA]</scope>
    <source>
        <strain evidence="2 5">JCM 10664</strain>
    </source>
</reference>
<dbReference type="InterPro" id="IPR036390">
    <property type="entry name" value="WH_DNA-bd_sf"/>
</dbReference>
<accession>A0A917K003</accession>
<sequence length="157" mass="17217">MPVPAELPPVGAAFLLTQLGTHAAMKFAERVSALDLTPPQVGVLRMIAGQPGLSQQNLAERLGMLPSKVVAFVDELEGRSLVTRTRSTRDRRVYELTLTEEGTELMAEIRSVAAEHEADFCRALTPDEHAQLRALLTRVAESHDLTPGVHPGYRIIR</sequence>
<dbReference type="AlphaFoldDB" id="A0A917K003"/>
<reference evidence="3" key="3">
    <citation type="submission" date="2020-09" db="EMBL/GenBank/DDBJ databases">
        <authorList>
            <person name="Sun Q."/>
            <person name="Zhou Y."/>
        </authorList>
    </citation>
    <scope>NUCLEOTIDE SEQUENCE</scope>
    <source>
        <strain evidence="3">CGMCC 4.7206</strain>
    </source>
</reference>
<keyword evidence="5" id="KW-1185">Reference proteome</keyword>